<sequence>MAIKHKKSFLTGYLTGQAIKRGFNSTFDAHRPDGSGTLRGYDAASFKAGLAAGLCGDGYLLPYTPPRKKPGIFDVEVNCDEVIIDLYLRNACGEATAPSIYGLQDMGGWLRDNNVKTISDFYAFCESAAPHFGGVFSKKNAARVTALFYNRSYLHEICAKKVLPFSYLIRDAYMAGKMTWEQFMENKLSVDSRLDNWTFTLTQHVKADCGASGTAALTPVYVIKTYVLCPGRYRFSFVETVSPPFDDDDTSKAWVAVAVPGVFGNTSNLKTKHSQGDLYYLASGESLEFEVPVGSLEHSHLFINLWPWPPFKVDGYNAMTDQAHRSYHAGMTHVQTLAMDLQLVEIYPMRTPNKNANLTSLLRAVDALDDYKIKNEELDRLEDLTLVDEYRLMVSGSPHDPKAYRATAAKTKHSVGEDDLPKAQITALATVESGMNEVNANGVETPVDAVSLSLILGEAAPGLSYQKHQIAGEKLNLINSWTAPIVRRRDEEK</sequence>
<protein>
    <submittedName>
        <fullName evidence="1">Uncharacterized protein</fullName>
    </submittedName>
</protein>
<name>A0A8S5TRE4_9CAUD</name>
<accession>A0A8S5TRE4</accession>
<evidence type="ECO:0000313" key="1">
    <source>
        <dbReference type="EMBL" id="DAF84782.1"/>
    </source>
</evidence>
<organism evidence="1">
    <name type="scientific">Siphoviridae sp. ctss15</name>
    <dbReference type="NCBI Taxonomy" id="2825699"/>
    <lineage>
        <taxon>Viruses</taxon>
        <taxon>Duplodnaviria</taxon>
        <taxon>Heunggongvirae</taxon>
        <taxon>Uroviricota</taxon>
        <taxon>Caudoviricetes</taxon>
    </lineage>
</organism>
<dbReference type="EMBL" id="BK015908">
    <property type="protein sequence ID" value="DAF84782.1"/>
    <property type="molecule type" value="Genomic_DNA"/>
</dbReference>
<reference evidence="1" key="1">
    <citation type="journal article" date="2021" name="Proc. Natl. Acad. Sci. U.S.A.">
        <title>A Catalog of Tens of Thousands of Viruses from Human Metagenomes Reveals Hidden Associations with Chronic Diseases.</title>
        <authorList>
            <person name="Tisza M.J."/>
            <person name="Buck C.B."/>
        </authorList>
    </citation>
    <scope>NUCLEOTIDE SEQUENCE</scope>
    <source>
        <strain evidence="1">Ctss15</strain>
    </source>
</reference>
<proteinExistence type="predicted"/>